<sequence>MKIIINNNNADSRQSAIVEIDTKHCNYPYAIREAFELALKLDGYTESVIDDIFNRTTGEVNCEN</sequence>
<proteinExistence type="predicted"/>
<organism evidence="1">
    <name type="scientific">uncultured Caudovirales phage</name>
    <dbReference type="NCBI Taxonomy" id="2100421"/>
    <lineage>
        <taxon>Viruses</taxon>
        <taxon>Duplodnaviria</taxon>
        <taxon>Heunggongvirae</taxon>
        <taxon>Uroviricota</taxon>
        <taxon>Caudoviricetes</taxon>
        <taxon>Peduoviridae</taxon>
        <taxon>Maltschvirus</taxon>
        <taxon>Maltschvirus maltsch</taxon>
    </lineage>
</organism>
<protein>
    <submittedName>
        <fullName evidence="1">Uncharacterized protein</fullName>
    </submittedName>
</protein>
<reference evidence="1" key="1">
    <citation type="submission" date="2020-04" db="EMBL/GenBank/DDBJ databases">
        <authorList>
            <person name="Chiriac C."/>
            <person name="Salcher M."/>
            <person name="Ghai R."/>
            <person name="Kavagutti S V."/>
        </authorList>
    </citation>
    <scope>NUCLEOTIDE SEQUENCE</scope>
</reference>
<evidence type="ECO:0000313" key="1">
    <source>
        <dbReference type="EMBL" id="CAB4130024.1"/>
    </source>
</evidence>
<name>A0A6J5L6M3_9CAUD</name>
<accession>A0A6J5L6M3</accession>
<gene>
    <name evidence="1" type="ORF">UFOVP117_217</name>
</gene>
<dbReference type="EMBL" id="LR796235">
    <property type="protein sequence ID" value="CAB4130024.1"/>
    <property type="molecule type" value="Genomic_DNA"/>
</dbReference>